<feature type="compositionally biased region" description="Basic and acidic residues" evidence="1">
    <location>
        <begin position="208"/>
        <end position="241"/>
    </location>
</feature>
<name>A0A9Y3R3Z0_9CICH</name>
<keyword evidence="2" id="KW-0472">Membrane</keyword>
<feature type="transmembrane region" description="Helical" evidence="2">
    <location>
        <begin position="142"/>
        <end position="162"/>
    </location>
</feature>
<dbReference type="Proteomes" id="UP000695023">
    <property type="component" value="Unplaced"/>
</dbReference>
<dbReference type="RefSeq" id="XP_005726993.1">
    <property type="nucleotide sequence ID" value="XM_005726936.2"/>
</dbReference>
<gene>
    <name evidence="4" type="primary">LOC102216201</name>
</gene>
<organism evidence="3 4">
    <name type="scientific">Pundamilia nyererei</name>
    <dbReference type="NCBI Taxonomy" id="303518"/>
    <lineage>
        <taxon>Eukaryota</taxon>
        <taxon>Metazoa</taxon>
        <taxon>Chordata</taxon>
        <taxon>Craniata</taxon>
        <taxon>Vertebrata</taxon>
        <taxon>Euteleostomi</taxon>
        <taxon>Actinopterygii</taxon>
        <taxon>Neopterygii</taxon>
        <taxon>Teleostei</taxon>
        <taxon>Neoteleostei</taxon>
        <taxon>Acanthomorphata</taxon>
        <taxon>Ovalentaria</taxon>
        <taxon>Cichlomorphae</taxon>
        <taxon>Cichliformes</taxon>
        <taxon>Cichlidae</taxon>
        <taxon>African cichlids</taxon>
        <taxon>Pseudocrenilabrinae</taxon>
        <taxon>Haplochromini</taxon>
        <taxon>Pundamilia</taxon>
    </lineage>
</organism>
<proteinExistence type="predicted"/>
<feature type="compositionally biased region" description="Low complexity" evidence="1">
    <location>
        <begin position="242"/>
        <end position="251"/>
    </location>
</feature>
<evidence type="ECO:0000256" key="1">
    <source>
        <dbReference type="SAM" id="MobiDB-lite"/>
    </source>
</evidence>
<evidence type="ECO:0000313" key="3">
    <source>
        <dbReference type="Proteomes" id="UP000695023"/>
    </source>
</evidence>
<feature type="region of interest" description="Disordered" evidence="1">
    <location>
        <begin position="64"/>
        <end position="138"/>
    </location>
</feature>
<accession>A0A9Y3R3Z0</accession>
<dbReference type="AlphaFoldDB" id="A0A9Y3R3Z0"/>
<keyword evidence="3" id="KW-1185">Reference proteome</keyword>
<keyword evidence="2" id="KW-1133">Transmembrane helix</keyword>
<evidence type="ECO:0000256" key="2">
    <source>
        <dbReference type="SAM" id="Phobius"/>
    </source>
</evidence>
<sequence length="335" mass="35698">MHRKAKKGLVVGTAIANKTILETDLITPITNTTSTFITNTTTFITNTSTMNTTINYDQTTIKTSNSSTEMNVSTESSGNSAISVATTGRAKPSSQTVPETKWTTKPQTTPAPGGPVTSQTTKGTFPKSSTSSPKTAGSDKTGIIVLVIIILVVVAFLLVCYVTKKRRRRYSVDFSSRQDEVNIPLSTVEPVDTAPQNGLKTFESTETTAKEPEELEAKPGGADEVKPEAQEEQKAETDKSVADPSTESATPAPAPAPDSSEDKPKADVAEPPAPVESTVEVKTDDEAAVSNKTSVESLKETNENNSNNAGFIQTRNLIFWEVPLDCPVGDIVAAW</sequence>
<keyword evidence="2" id="KW-0812">Transmembrane</keyword>
<evidence type="ECO:0000313" key="4">
    <source>
        <dbReference type="RefSeq" id="XP_005726993.1"/>
    </source>
</evidence>
<protein>
    <submittedName>
        <fullName evidence="4">Uncharacterized protein LOC102216201 isoform X1</fullName>
    </submittedName>
</protein>
<feature type="compositionally biased region" description="Polar residues" evidence="1">
    <location>
        <begin position="194"/>
        <end position="207"/>
    </location>
</feature>
<feature type="region of interest" description="Disordered" evidence="1">
    <location>
        <begin position="185"/>
        <end position="307"/>
    </location>
</feature>
<feature type="compositionally biased region" description="Polar residues" evidence="1">
    <location>
        <begin position="64"/>
        <end position="110"/>
    </location>
</feature>
<reference evidence="4" key="1">
    <citation type="submission" date="2025-08" db="UniProtKB">
        <authorList>
            <consortium name="RefSeq"/>
        </authorList>
    </citation>
    <scope>IDENTIFICATION</scope>
</reference>
<dbReference type="GeneID" id="102216201"/>
<feature type="compositionally biased region" description="Low complexity" evidence="1">
    <location>
        <begin position="120"/>
        <end position="138"/>
    </location>
</feature>